<dbReference type="GO" id="GO:0000917">
    <property type="term" value="P:division septum assembly"/>
    <property type="evidence" value="ECO:0007669"/>
    <property type="project" value="UniProtKB-KW"/>
</dbReference>
<evidence type="ECO:0000256" key="1">
    <source>
        <dbReference type="ARBA" id="ARBA00001946"/>
    </source>
</evidence>
<dbReference type="CDD" id="cd01876">
    <property type="entry name" value="YihA_EngB"/>
    <property type="match status" value="1"/>
</dbReference>
<dbReference type="InterPro" id="IPR006073">
    <property type="entry name" value="GTP-bd"/>
</dbReference>
<keyword evidence="9" id="KW-0131">Cell cycle</keyword>
<evidence type="ECO:0000256" key="5">
    <source>
        <dbReference type="ARBA" id="ARBA00022741"/>
    </source>
</evidence>
<evidence type="ECO:0000256" key="8">
    <source>
        <dbReference type="ARBA" id="ARBA00023210"/>
    </source>
</evidence>
<proteinExistence type="inferred from homology"/>
<dbReference type="GO" id="GO:0005829">
    <property type="term" value="C:cytosol"/>
    <property type="evidence" value="ECO:0007669"/>
    <property type="project" value="TreeGrafter"/>
</dbReference>
<comment type="cofactor">
    <cofactor evidence="1">
        <name>Mg(2+)</name>
        <dbReference type="ChEBI" id="CHEBI:18420"/>
    </cofactor>
</comment>
<reference evidence="11" key="1">
    <citation type="submission" date="2018-05" db="EMBL/GenBank/DDBJ databases">
        <authorList>
            <person name="Lanie J.A."/>
            <person name="Ng W.-L."/>
            <person name="Kazmierczak K.M."/>
            <person name="Andrzejewski T.M."/>
            <person name="Davidsen T.M."/>
            <person name="Wayne K.J."/>
            <person name="Tettelin H."/>
            <person name="Glass J.I."/>
            <person name="Rusch D."/>
            <person name="Podicherti R."/>
            <person name="Tsui H.-C.T."/>
            <person name="Winkler M.E."/>
        </authorList>
    </citation>
    <scope>NUCLEOTIDE SEQUENCE</scope>
</reference>
<dbReference type="PROSITE" id="PS51706">
    <property type="entry name" value="G_ENGB"/>
    <property type="match status" value="1"/>
</dbReference>
<dbReference type="AlphaFoldDB" id="A0A382D765"/>
<dbReference type="GO" id="GO:0046872">
    <property type="term" value="F:metal ion binding"/>
    <property type="evidence" value="ECO:0007669"/>
    <property type="project" value="UniProtKB-KW"/>
</dbReference>
<comment type="similarity">
    <text evidence="2">Belongs to the TRAFAC class TrmE-Era-EngA-EngB-Septin-like GTPase superfamily. EngB GTPase family.</text>
</comment>
<keyword evidence="3" id="KW-0132">Cell division</keyword>
<dbReference type="PANTHER" id="PTHR11649">
    <property type="entry name" value="MSS1/TRME-RELATED GTP-BINDING PROTEIN"/>
    <property type="match status" value="1"/>
</dbReference>
<feature type="domain" description="EngB-type G" evidence="10">
    <location>
        <begin position="46"/>
        <end position="219"/>
    </location>
</feature>
<organism evidence="11">
    <name type="scientific">marine metagenome</name>
    <dbReference type="NCBI Taxonomy" id="408172"/>
    <lineage>
        <taxon>unclassified sequences</taxon>
        <taxon>metagenomes</taxon>
        <taxon>ecological metagenomes</taxon>
    </lineage>
</organism>
<evidence type="ECO:0000256" key="9">
    <source>
        <dbReference type="ARBA" id="ARBA00023306"/>
    </source>
</evidence>
<name>A0A382D765_9ZZZZ</name>
<dbReference type="InterPro" id="IPR027417">
    <property type="entry name" value="P-loop_NTPase"/>
</dbReference>
<evidence type="ECO:0000313" key="11">
    <source>
        <dbReference type="EMBL" id="SVB34250.1"/>
    </source>
</evidence>
<accession>A0A382D765</accession>
<dbReference type="PANTHER" id="PTHR11649:SF13">
    <property type="entry name" value="ENGB-TYPE G DOMAIN-CONTAINING PROTEIN"/>
    <property type="match status" value="1"/>
</dbReference>
<dbReference type="GO" id="GO:0005525">
    <property type="term" value="F:GTP binding"/>
    <property type="evidence" value="ECO:0007669"/>
    <property type="project" value="UniProtKB-KW"/>
</dbReference>
<sequence length="227" mass="25488">MPRKRYATPSNERLYLVKSSPSDPSLLRQAQYTLSAHLPRDWPEDRGSEVAFAGRSNVGKSSAINAITGHNRLARTSKTPGRTQQIIFFTLDEDRRLVDLPGYGYAKVPVAMQQHWEKTIRRYLEERASLRALILPVDSRREPTELDWQLLGWCTANQLPVHVLLTKSDKLGRGKRTQALRLARESLVSMPLTSVQLFSAPQGMGLEQARQRIMELLGSGAQAGPTT</sequence>
<dbReference type="EMBL" id="UINC01037961">
    <property type="protein sequence ID" value="SVB34250.1"/>
    <property type="molecule type" value="Genomic_DNA"/>
</dbReference>
<dbReference type="HAMAP" id="MF_00321">
    <property type="entry name" value="GTPase_EngB"/>
    <property type="match status" value="1"/>
</dbReference>
<dbReference type="SUPFAM" id="SSF52540">
    <property type="entry name" value="P-loop containing nucleoside triphosphate hydrolases"/>
    <property type="match status" value="1"/>
</dbReference>
<evidence type="ECO:0000256" key="3">
    <source>
        <dbReference type="ARBA" id="ARBA00022618"/>
    </source>
</evidence>
<keyword evidence="8" id="KW-0717">Septation</keyword>
<keyword evidence="6" id="KW-0460">Magnesium</keyword>
<protein>
    <recommendedName>
        <fullName evidence="10">EngB-type G domain-containing protein</fullName>
    </recommendedName>
</protein>
<dbReference type="InterPro" id="IPR030393">
    <property type="entry name" value="G_ENGB_dom"/>
</dbReference>
<dbReference type="NCBIfam" id="TIGR03598">
    <property type="entry name" value="GTPase_YsxC"/>
    <property type="match status" value="1"/>
</dbReference>
<keyword evidence="7" id="KW-0342">GTP-binding</keyword>
<dbReference type="FunFam" id="3.40.50.300:FF:000098">
    <property type="entry name" value="Probable GTP-binding protein EngB"/>
    <property type="match status" value="1"/>
</dbReference>
<keyword evidence="5" id="KW-0547">Nucleotide-binding</keyword>
<keyword evidence="4" id="KW-0479">Metal-binding</keyword>
<evidence type="ECO:0000256" key="7">
    <source>
        <dbReference type="ARBA" id="ARBA00023134"/>
    </source>
</evidence>
<dbReference type="Gene3D" id="3.40.50.300">
    <property type="entry name" value="P-loop containing nucleotide triphosphate hydrolases"/>
    <property type="match status" value="1"/>
</dbReference>
<gene>
    <name evidence="11" type="ORF">METZ01_LOCUS187104</name>
</gene>
<evidence type="ECO:0000256" key="4">
    <source>
        <dbReference type="ARBA" id="ARBA00022723"/>
    </source>
</evidence>
<dbReference type="InterPro" id="IPR019987">
    <property type="entry name" value="GTP-bd_ribosome_bio_YsxC"/>
</dbReference>
<evidence type="ECO:0000256" key="6">
    <source>
        <dbReference type="ARBA" id="ARBA00022842"/>
    </source>
</evidence>
<dbReference type="Pfam" id="PF01926">
    <property type="entry name" value="MMR_HSR1"/>
    <property type="match status" value="1"/>
</dbReference>
<evidence type="ECO:0000259" key="10">
    <source>
        <dbReference type="PROSITE" id="PS51706"/>
    </source>
</evidence>
<evidence type="ECO:0000256" key="2">
    <source>
        <dbReference type="ARBA" id="ARBA00009638"/>
    </source>
</evidence>